<dbReference type="PANTHER" id="PTHR31118">
    <property type="entry name" value="CYCLASE-LIKE PROTEIN 2"/>
    <property type="match status" value="1"/>
</dbReference>
<organism evidence="1 2">
    <name type="scientific">Paraglaciecola algarum</name>
    <dbReference type="NCBI Taxonomy" id="3050085"/>
    <lineage>
        <taxon>Bacteria</taxon>
        <taxon>Pseudomonadati</taxon>
        <taxon>Pseudomonadota</taxon>
        <taxon>Gammaproteobacteria</taxon>
        <taxon>Alteromonadales</taxon>
        <taxon>Alteromonadaceae</taxon>
        <taxon>Paraglaciecola</taxon>
    </lineage>
</organism>
<proteinExistence type="predicted"/>
<dbReference type="InterPro" id="IPR037175">
    <property type="entry name" value="KFase_sf"/>
</dbReference>
<evidence type="ECO:0000313" key="1">
    <source>
        <dbReference type="EMBL" id="MCF2949118.1"/>
    </source>
</evidence>
<accession>A0ABS9DAS6</accession>
<dbReference type="EMBL" id="JAKGAS010000007">
    <property type="protein sequence ID" value="MCF2949118.1"/>
    <property type="molecule type" value="Genomic_DNA"/>
</dbReference>
<name>A0ABS9DAS6_9ALTE</name>
<comment type="caution">
    <text evidence="1">The sequence shown here is derived from an EMBL/GenBank/DDBJ whole genome shotgun (WGS) entry which is preliminary data.</text>
</comment>
<sequence length="225" mass="25372">MTTSHKKCSQMIDLSHTIFDGLITYKGLPAPIMCDYLSREKSKEIYGEDYQVQIGKIEMIANTGTYLDSPFHFAENGKDLSDLSLELLANLPAVLVDVKDQIEIGPESFQHLDVKGKAVLVYTNWSQHWNTEQYFENHAFITKQAAIWLVDNGAKLVGIDTHNIDDTRGKLRPVHKHLLGNDVLICEHMTNLEQLPKDGFRFFAVPPKITGVGTFPVRAFAQIVD</sequence>
<dbReference type="PANTHER" id="PTHR31118:SF32">
    <property type="entry name" value="KYNURENINE FORMAMIDASE"/>
    <property type="match status" value="1"/>
</dbReference>
<gene>
    <name evidence="1" type="ORF">L0668_13435</name>
</gene>
<dbReference type="RefSeq" id="WP_235313205.1">
    <property type="nucleotide sequence ID" value="NZ_JAKGAS010000007.1"/>
</dbReference>
<dbReference type="InterPro" id="IPR007325">
    <property type="entry name" value="KFase/CYL"/>
</dbReference>
<protein>
    <submittedName>
        <fullName evidence="1">Cyclase family protein</fullName>
    </submittedName>
</protein>
<reference evidence="1 2" key="1">
    <citation type="submission" date="2022-01" db="EMBL/GenBank/DDBJ databases">
        <title>Paraglaciecola sp. G1-23.</title>
        <authorList>
            <person name="Jin M.S."/>
            <person name="Han D.M."/>
            <person name="Kim H.M."/>
            <person name="Jeon C.O."/>
        </authorList>
    </citation>
    <scope>NUCLEOTIDE SEQUENCE [LARGE SCALE GENOMIC DNA]</scope>
    <source>
        <strain evidence="1 2">G1-23</strain>
    </source>
</reference>
<dbReference type="Pfam" id="PF04199">
    <property type="entry name" value="Cyclase"/>
    <property type="match status" value="1"/>
</dbReference>
<dbReference type="SUPFAM" id="SSF102198">
    <property type="entry name" value="Putative cyclase"/>
    <property type="match status" value="1"/>
</dbReference>
<evidence type="ECO:0000313" key="2">
    <source>
        <dbReference type="Proteomes" id="UP001521137"/>
    </source>
</evidence>
<keyword evidence="2" id="KW-1185">Reference proteome</keyword>
<dbReference type="Proteomes" id="UP001521137">
    <property type="component" value="Unassembled WGS sequence"/>
</dbReference>
<dbReference type="Gene3D" id="3.50.30.50">
    <property type="entry name" value="Putative cyclase"/>
    <property type="match status" value="1"/>
</dbReference>